<evidence type="ECO:0000313" key="3">
    <source>
        <dbReference type="EMBL" id="MBA0763002.1"/>
    </source>
</evidence>
<evidence type="ECO:0000256" key="1">
    <source>
        <dbReference type="SAM" id="MobiDB-lite"/>
    </source>
</evidence>
<organism evidence="3 4">
    <name type="scientific">Gossypium trilobum</name>
    <dbReference type="NCBI Taxonomy" id="34281"/>
    <lineage>
        <taxon>Eukaryota</taxon>
        <taxon>Viridiplantae</taxon>
        <taxon>Streptophyta</taxon>
        <taxon>Embryophyta</taxon>
        <taxon>Tracheophyta</taxon>
        <taxon>Spermatophyta</taxon>
        <taxon>Magnoliopsida</taxon>
        <taxon>eudicotyledons</taxon>
        <taxon>Gunneridae</taxon>
        <taxon>Pentapetalae</taxon>
        <taxon>rosids</taxon>
        <taxon>malvids</taxon>
        <taxon>Malvales</taxon>
        <taxon>Malvaceae</taxon>
        <taxon>Malvoideae</taxon>
        <taxon>Gossypium</taxon>
    </lineage>
</organism>
<comment type="caution">
    <text evidence="3">The sequence shown here is derived from an EMBL/GenBank/DDBJ whole genome shotgun (WGS) entry which is preliminary data.</text>
</comment>
<evidence type="ECO:0000313" key="4">
    <source>
        <dbReference type="Proteomes" id="UP000593568"/>
    </source>
</evidence>
<evidence type="ECO:0000259" key="2">
    <source>
        <dbReference type="Pfam" id="PF03732"/>
    </source>
</evidence>
<feature type="compositionally biased region" description="Basic and acidic residues" evidence="1">
    <location>
        <begin position="229"/>
        <end position="252"/>
    </location>
</feature>
<keyword evidence="4" id="KW-1185">Reference proteome</keyword>
<dbReference type="Pfam" id="PF03732">
    <property type="entry name" value="Retrotrans_gag"/>
    <property type="match status" value="1"/>
</dbReference>
<proteinExistence type="predicted"/>
<dbReference type="Proteomes" id="UP000593568">
    <property type="component" value="Unassembled WGS sequence"/>
</dbReference>
<feature type="region of interest" description="Disordered" evidence="1">
    <location>
        <begin position="229"/>
        <end position="277"/>
    </location>
</feature>
<gene>
    <name evidence="3" type="ORF">Gotri_012532</name>
</gene>
<accession>A0A7J9DQG6</accession>
<protein>
    <recommendedName>
        <fullName evidence="2">Retrotransposon gag domain-containing protein</fullName>
    </recommendedName>
</protein>
<sequence>MQSTLEGRVAKLEGSMGGVRETLEAVEGRTVKLDSRKDQFKEHVLGSTKAMMTRIEELEGDLTVCRAVVGKGMMALVLEQRKMDVPKSKEFKGTGFMRDMDSFLWGMNITFVRFTLRMMLVRFTDERQGDTTIGTWMEFQNEFRRKFYHKHPKENAQAKLCQLMQQDTVREYVREFPNLSEKEAFYLFNDGFKPSTKQDLHRLRVKELNKAISKAECILELSLRKGKFESSKPKETGNDRGNHKKEQDKNDFGENGMNGSNGKPFNGKRKPDNHSRG</sequence>
<dbReference type="AlphaFoldDB" id="A0A7J9DQG6"/>
<feature type="domain" description="Retrotransposon gag" evidence="2">
    <location>
        <begin position="131"/>
        <end position="181"/>
    </location>
</feature>
<name>A0A7J9DQG6_9ROSI</name>
<dbReference type="InterPro" id="IPR005162">
    <property type="entry name" value="Retrotrans_gag_dom"/>
</dbReference>
<dbReference type="EMBL" id="JABEZW010000004">
    <property type="protein sequence ID" value="MBA0763002.1"/>
    <property type="molecule type" value="Genomic_DNA"/>
</dbReference>
<reference evidence="3 4" key="1">
    <citation type="journal article" date="2019" name="Genome Biol. Evol.">
        <title>Insights into the evolution of the New World diploid cottons (Gossypium, subgenus Houzingenia) based on genome sequencing.</title>
        <authorList>
            <person name="Grover C.E."/>
            <person name="Arick M.A. 2nd"/>
            <person name="Thrash A."/>
            <person name="Conover J.L."/>
            <person name="Sanders W.S."/>
            <person name="Peterson D.G."/>
            <person name="Frelichowski J.E."/>
            <person name="Scheffler J.A."/>
            <person name="Scheffler B.E."/>
            <person name="Wendel J.F."/>
        </authorList>
    </citation>
    <scope>NUCLEOTIDE SEQUENCE [LARGE SCALE GENOMIC DNA]</scope>
    <source>
        <strain evidence="3">8</strain>
        <tissue evidence="3">Leaf</tissue>
    </source>
</reference>